<gene>
    <name evidence="2" type="primary">FRS5_4</name>
    <name evidence="2" type="ORF">CFP56_036358</name>
</gene>
<accession>A0AAW0J710</accession>
<evidence type="ECO:0000313" key="2">
    <source>
        <dbReference type="EMBL" id="KAK7822542.1"/>
    </source>
</evidence>
<evidence type="ECO:0000313" key="3">
    <source>
        <dbReference type="Proteomes" id="UP000237347"/>
    </source>
</evidence>
<sequence>MSANNEEPKIISLCDDLVEDIVYVEPEIVEDQDDVDKERKGPQHAKTRVGCKAKMSLKKKKEETWIASKFVDNHNHELHLTPKSTSLLCGHRVISRAKKILINILNELGIPTRKIMSVLSKESDGDYNVGCVAQDVKTKNYNANFENMLQDGRRGNKIYTRKIQKNKTSKYRKGLKKIYKVVPHGKKVQFMKLKIKAKNHIIHDISSNVIQVEPQISSTLMRNSLRLHFLEVAEVGSQSVKKYEHLDLALQKVHVKLLAMCDVDDFVSFNNTILNSKCYQNFQQFQKFHQQQAPGLHHRLLLALLVHQQVVAVSETALQASLGCPSYLALKIETV</sequence>
<dbReference type="Proteomes" id="UP000237347">
    <property type="component" value="Unassembled WGS sequence"/>
</dbReference>
<keyword evidence="3" id="KW-1185">Reference proteome</keyword>
<dbReference type="Pfam" id="PF03101">
    <property type="entry name" value="FAR1"/>
    <property type="match status" value="1"/>
</dbReference>
<dbReference type="PANTHER" id="PTHR47718">
    <property type="entry name" value="OS01G0519700 PROTEIN"/>
    <property type="match status" value="1"/>
</dbReference>
<name>A0AAW0J710_QUESU</name>
<dbReference type="AlphaFoldDB" id="A0AAW0J710"/>
<comment type="caution">
    <text evidence="2">The sequence shown here is derived from an EMBL/GenBank/DDBJ whole genome shotgun (WGS) entry which is preliminary data.</text>
</comment>
<organism evidence="2 3">
    <name type="scientific">Quercus suber</name>
    <name type="common">Cork oak</name>
    <dbReference type="NCBI Taxonomy" id="58331"/>
    <lineage>
        <taxon>Eukaryota</taxon>
        <taxon>Viridiplantae</taxon>
        <taxon>Streptophyta</taxon>
        <taxon>Embryophyta</taxon>
        <taxon>Tracheophyta</taxon>
        <taxon>Spermatophyta</taxon>
        <taxon>Magnoliopsida</taxon>
        <taxon>eudicotyledons</taxon>
        <taxon>Gunneridae</taxon>
        <taxon>Pentapetalae</taxon>
        <taxon>rosids</taxon>
        <taxon>fabids</taxon>
        <taxon>Fagales</taxon>
        <taxon>Fagaceae</taxon>
        <taxon>Quercus</taxon>
    </lineage>
</organism>
<dbReference type="EMBL" id="PKMF04000663">
    <property type="protein sequence ID" value="KAK7822542.1"/>
    <property type="molecule type" value="Genomic_DNA"/>
</dbReference>
<dbReference type="PANTHER" id="PTHR47718:SF7">
    <property type="entry name" value="PROTEIN FAR1-RELATED SEQUENCE"/>
    <property type="match status" value="1"/>
</dbReference>
<evidence type="ECO:0000259" key="1">
    <source>
        <dbReference type="Pfam" id="PF03101"/>
    </source>
</evidence>
<proteinExistence type="predicted"/>
<dbReference type="InterPro" id="IPR004330">
    <property type="entry name" value="FAR1_DNA_bnd_dom"/>
</dbReference>
<feature type="domain" description="FAR1" evidence="1">
    <location>
        <begin position="37"/>
        <end position="78"/>
    </location>
</feature>
<protein>
    <submittedName>
        <fullName evidence="2">Protein far1-related sequence 5</fullName>
    </submittedName>
</protein>
<reference evidence="2 3" key="1">
    <citation type="journal article" date="2018" name="Sci. Data">
        <title>The draft genome sequence of cork oak.</title>
        <authorList>
            <person name="Ramos A.M."/>
            <person name="Usie A."/>
            <person name="Barbosa P."/>
            <person name="Barros P.M."/>
            <person name="Capote T."/>
            <person name="Chaves I."/>
            <person name="Simoes F."/>
            <person name="Abreu I."/>
            <person name="Carrasquinho I."/>
            <person name="Faro C."/>
            <person name="Guimaraes J.B."/>
            <person name="Mendonca D."/>
            <person name="Nobrega F."/>
            <person name="Rodrigues L."/>
            <person name="Saibo N.J.M."/>
            <person name="Varela M.C."/>
            <person name="Egas C."/>
            <person name="Matos J."/>
            <person name="Miguel C.M."/>
            <person name="Oliveira M.M."/>
            <person name="Ricardo C.P."/>
            <person name="Goncalves S."/>
        </authorList>
    </citation>
    <scope>NUCLEOTIDE SEQUENCE [LARGE SCALE GENOMIC DNA]</scope>
    <source>
        <strain evidence="3">cv. HL8</strain>
    </source>
</reference>